<protein>
    <recommendedName>
        <fullName evidence="3">Ig-like domain-containing protein</fullName>
    </recommendedName>
</protein>
<dbReference type="PROSITE" id="PS50835">
    <property type="entry name" value="IG_LIKE"/>
    <property type="match status" value="1"/>
</dbReference>
<dbReference type="Pfam" id="PF07686">
    <property type="entry name" value="V-set"/>
    <property type="match status" value="1"/>
</dbReference>
<keyword evidence="1" id="KW-1133">Transmembrane helix</keyword>
<evidence type="ECO:0000313" key="5">
    <source>
        <dbReference type="Proteomes" id="UP000606274"/>
    </source>
</evidence>
<keyword evidence="5" id="KW-1185">Reference proteome</keyword>
<evidence type="ECO:0000256" key="1">
    <source>
        <dbReference type="SAM" id="Phobius"/>
    </source>
</evidence>
<dbReference type="SUPFAM" id="SSF48726">
    <property type="entry name" value="Immunoglobulin"/>
    <property type="match status" value="1"/>
</dbReference>
<dbReference type="EMBL" id="JABFDY010000012">
    <property type="protein sequence ID" value="KAF7700235.1"/>
    <property type="molecule type" value="Genomic_DNA"/>
</dbReference>
<name>A0A8T0B3Y2_SILME</name>
<feature type="signal peptide" evidence="2">
    <location>
        <begin position="1"/>
        <end position="19"/>
    </location>
</feature>
<evidence type="ECO:0000256" key="2">
    <source>
        <dbReference type="SAM" id="SignalP"/>
    </source>
</evidence>
<keyword evidence="2" id="KW-0732">Signal</keyword>
<dbReference type="InterPro" id="IPR013783">
    <property type="entry name" value="Ig-like_fold"/>
</dbReference>
<gene>
    <name evidence="4" type="ORF">HF521_003193</name>
</gene>
<feature type="chain" id="PRO_5035773177" description="Ig-like domain-containing protein" evidence="2">
    <location>
        <begin position="20"/>
        <end position="202"/>
    </location>
</feature>
<dbReference type="InterPro" id="IPR007110">
    <property type="entry name" value="Ig-like_dom"/>
</dbReference>
<evidence type="ECO:0000259" key="3">
    <source>
        <dbReference type="PROSITE" id="PS50835"/>
    </source>
</evidence>
<dbReference type="Gene3D" id="2.60.40.10">
    <property type="entry name" value="Immunoglobulins"/>
    <property type="match status" value="1"/>
</dbReference>
<organism evidence="4 5">
    <name type="scientific">Silurus meridionalis</name>
    <name type="common">Southern catfish</name>
    <name type="synonym">Silurus soldatovi meridionalis</name>
    <dbReference type="NCBI Taxonomy" id="175797"/>
    <lineage>
        <taxon>Eukaryota</taxon>
        <taxon>Metazoa</taxon>
        <taxon>Chordata</taxon>
        <taxon>Craniata</taxon>
        <taxon>Vertebrata</taxon>
        <taxon>Euteleostomi</taxon>
        <taxon>Actinopterygii</taxon>
        <taxon>Neopterygii</taxon>
        <taxon>Teleostei</taxon>
        <taxon>Ostariophysi</taxon>
        <taxon>Siluriformes</taxon>
        <taxon>Siluridae</taxon>
        <taxon>Silurus</taxon>
    </lineage>
</organism>
<proteinExistence type="predicted"/>
<feature type="transmembrane region" description="Helical" evidence="1">
    <location>
        <begin position="164"/>
        <end position="190"/>
    </location>
</feature>
<feature type="domain" description="Ig-like" evidence="3">
    <location>
        <begin position="34"/>
        <end position="109"/>
    </location>
</feature>
<dbReference type="Proteomes" id="UP000606274">
    <property type="component" value="Unassembled WGS sequence"/>
</dbReference>
<dbReference type="SMART" id="SM00409">
    <property type="entry name" value="IG"/>
    <property type="match status" value="1"/>
</dbReference>
<dbReference type="InterPro" id="IPR003599">
    <property type="entry name" value="Ig_sub"/>
</dbReference>
<keyword evidence="1" id="KW-0472">Membrane</keyword>
<dbReference type="InterPro" id="IPR036179">
    <property type="entry name" value="Ig-like_dom_sf"/>
</dbReference>
<comment type="caution">
    <text evidence="4">The sequence shown here is derived from an EMBL/GenBank/DDBJ whole genome shotgun (WGS) entry which is preliminary data.</text>
</comment>
<dbReference type="AlphaFoldDB" id="A0A8T0B3Y2"/>
<dbReference type="InterPro" id="IPR013106">
    <property type="entry name" value="Ig_V-set"/>
</dbReference>
<keyword evidence="1" id="KW-0812">Transmembrane</keyword>
<sequence>MVSNGFLFAVIHLSALVSGHVCVEQLPSIVHLTEGKNVTISCYIHADEGEKISKFLVEWFKEEAEGQLINVGKLSKLKGRLHENTNSIQHSASLSFYMLELNDTGRYFCNFIYRIDHHILQLHANGTRLIVQEEVTADTTIASTTENTPNNTSADTEKVITDNLLLTFLLSLPLLLKFVATVFICVYTLFSYTSIVISCRFT</sequence>
<reference evidence="4" key="1">
    <citation type="submission" date="2020-08" db="EMBL/GenBank/DDBJ databases">
        <title>Chromosome-level assembly of Southern catfish (Silurus meridionalis) provides insights into visual adaptation to the nocturnal and benthic lifestyles.</title>
        <authorList>
            <person name="Zhang Y."/>
            <person name="Wang D."/>
            <person name="Peng Z."/>
        </authorList>
    </citation>
    <scope>NUCLEOTIDE SEQUENCE</scope>
    <source>
        <strain evidence="4">SWU-2019-XX</strain>
        <tissue evidence="4">Muscle</tissue>
    </source>
</reference>
<evidence type="ECO:0000313" key="4">
    <source>
        <dbReference type="EMBL" id="KAF7700235.1"/>
    </source>
</evidence>
<accession>A0A8T0B3Y2</accession>